<dbReference type="AlphaFoldDB" id="A0A343UNI0"/>
<reference evidence="1" key="1">
    <citation type="journal article" date="2017" name="Front. Genet.">
        <title>The Role for the Small Cryptic Plasmids As Moldable Vectors for Genetic Innovation in Aeromonas salmonicida subsp. salmonicida.</title>
        <authorList>
            <person name="Attere S.A."/>
            <person name="Vincent A.T."/>
            <person name="Paccaud M."/>
            <person name="Frenette M."/>
            <person name="Charette S.J."/>
        </authorList>
    </citation>
    <scope>NUCLEOTIDE SEQUENCE</scope>
    <source>
        <strain evidence="1">SHY15-2743</strain>
        <plasmid evidence="1">pAsa10</plasmid>
    </source>
</reference>
<sequence>MLLVILQDDLFCEALSPILRRTIPCLGISPMETITHPTLVQLVAAGAVRVVIAVGQPGGWTLLVRYGLAERALAAQRSKQLRVFRKLDTLVLYLQQIGVCRFEVDATGFMGAPRQIRSS</sequence>
<organism evidence="1">
    <name type="scientific">Aeromonas salmonicida subsp. salmonicida</name>
    <dbReference type="NCBI Taxonomy" id="29491"/>
    <lineage>
        <taxon>Bacteria</taxon>
        <taxon>Pseudomonadati</taxon>
        <taxon>Pseudomonadota</taxon>
        <taxon>Gammaproteobacteria</taxon>
        <taxon>Aeromonadales</taxon>
        <taxon>Aeromonadaceae</taxon>
        <taxon>Aeromonas</taxon>
    </lineage>
</organism>
<dbReference type="EMBL" id="MF621616">
    <property type="protein sequence ID" value="AVE26297.1"/>
    <property type="molecule type" value="Genomic_DNA"/>
</dbReference>
<name>A0A343UNI0_AERSS</name>
<keyword evidence="1" id="KW-0614">Plasmid</keyword>
<evidence type="ECO:0000313" key="1">
    <source>
        <dbReference type="EMBL" id="AVE26297.1"/>
    </source>
</evidence>
<proteinExistence type="predicted"/>
<dbReference type="RefSeq" id="WP_254202500.1">
    <property type="nucleotide sequence ID" value="NZ_MF621616.1"/>
</dbReference>
<accession>A0A343UNI0</accession>
<geneLocation type="plasmid" evidence="1">
    <name>pAsa10</name>
</geneLocation>
<protein>
    <submittedName>
        <fullName evidence="1">Uncharacterized protein</fullName>
    </submittedName>
</protein>